<dbReference type="GO" id="GO:0016747">
    <property type="term" value="F:acyltransferase activity, transferring groups other than amino-acyl groups"/>
    <property type="evidence" value="ECO:0007669"/>
    <property type="project" value="InterPro"/>
</dbReference>
<feature type="domain" description="N-acetyltransferase" evidence="1">
    <location>
        <begin position="5"/>
        <end position="150"/>
    </location>
</feature>
<dbReference type="AlphaFoldDB" id="A0A5B8LSN9"/>
<dbReference type="Gene3D" id="3.40.630.30">
    <property type="match status" value="1"/>
</dbReference>
<dbReference type="PROSITE" id="PS51186">
    <property type="entry name" value="GNAT"/>
    <property type="match status" value="1"/>
</dbReference>
<reference evidence="2 3" key="1">
    <citation type="submission" date="2019-07" db="EMBL/GenBank/DDBJ databases">
        <title>Full genome sequence of Devosia sp. Gsoil 520.</title>
        <authorList>
            <person name="Im W.-T."/>
        </authorList>
    </citation>
    <scope>NUCLEOTIDE SEQUENCE [LARGE SCALE GENOMIC DNA]</scope>
    <source>
        <strain evidence="2 3">Gsoil 520</strain>
    </source>
</reference>
<dbReference type="KEGG" id="dea:FPZ08_08790"/>
<keyword evidence="2" id="KW-0808">Transferase</keyword>
<dbReference type="CDD" id="cd04301">
    <property type="entry name" value="NAT_SF"/>
    <property type="match status" value="1"/>
</dbReference>
<dbReference type="OrthoDB" id="8114677at2"/>
<evidence type="ECO:0000313" key="3">
    <source>
        <dbReference type="Proteomes" id="UP000315364"/>
    </source>
</evidence>
<keyword evidence="3" id="KW-1185">Reference proteome</keyword>
<dbReference type="InterPro" id="IPR016181">
    <property type="entry name" value="Acyl_CoA_acyltransferase"/>
</dbReference>
<dbReference type="EMBL" id="CP042304">
    <property type="protein sequence ID" value="QDZ10841.1"/>
    <property type="molecule type" value="Genomic_DNA"/>
</dbReference>
<dbReference type="Proteomes" id="UP000315364">
    <property type="component" value="Chromosome"/>
</dbReference>
<gene>
    <name evidence="2" type="ORF">FPZ08_08790</name>
</gene>
<dbReference type="SUPFAM" id="SSF55729">
    <property type="entry name" value="Acyl-CoA N-acyltransferases (Nat)"/>
    <property type="match status" value="1"/>
</dbReference>
<evidence type="ECO:0000259" key="1">
    <source>
        <dbReference type="PROSITE" id="PS51186"/>
    </source>
</evidence>
<dbReference type="Pfam" id="PF13673">
    <property type="entry name" value="Acetyltransf_10"/>
    <property type="match status" value="1"/>
</dbReference>
<evidence type="ECO:0000313" key="2">
    <source>
        <dbReference type="EMBL" id="QDZ10841.1"/>
    </source>
</evidence>
<protein>
    <submittedName>
        <fullName evidence="2">GNAT family N-acetyltransferase</fullName>
    </submittedName>
</protein>
<name>A0A5B8LSN9_9HYPH</name>
<dbReference type="InterPro" id="IPR000182">
    <property type="entry name" value="GNAT_dom"/>
</dbReference>
<organism evidence="2 3">
    <name type="scientific">Devosia ginsengisoli</name>
    <dbReference type="NCBI Taxonomy" id="400770"/>
    <lineage>
        <taxon>Bacteria</taxon>
        <taxon>Pseudomonadati</taxon>
        <taxon>Pseudomonadota</taxon>
        <taxon>Alphaproteobacteria</taxon>
        <taxon>Hyphomicrobiales</taxon>
        <taxon>Devosiaceae</taxon>
        <taxon>Devosia</taxon>
    </lineage>
</organism>
<proteinExistence type="predicted"/>
<sequence length="150" mass="16841">MMGYELVDVVAPEDWAAYHAIRRQELFEARGRHGVYDPNYPGERLPGMYPYLLRHNGKPLGTTRLDINGDGSAVFRLVAITASEQGRGHGRVLGRMVEERARAFGATVLLVNAARTALGYYEATGWHRHEWDESELVGIASDCVQMRKLI</sequence>
<accession>A0A5B8LSN9</accession>